<evidence type="ECO:0000256" key="1">
    <source>
        <dbReference type="SAM" id="Phobius"/>
    </source>
</evidence>
<name>A0A1I3QPT9_9EURY</name>
<feature type="transmembrane region" description="Helical" evidence="1">
    <location>
        <begin position="36"/>
        <end position="54"/>
    </location>
</feature>
<reference evidence="2 3" key="1">
    <citation type="submission" date="2016-10" db="EMBL/GenBank/DDBJ databases">
        <authorList>
            <person name="de Groot N.N."/>
        </authorList>
    </citation>
    <scope>NUCLEOTIDE SEQUENCE [LARGE SCALE GENOMIC DNA]</scope>
    <source>
        <strain evidence="2 3">SP2</strain>
    </source>
</reference>
<keyword evidence="1" id="KW-0472">Membrane</keyword>
<gene>
    <name evidence="2" type="ORF">SAMN05443661_1243</name>
</gene>
<proteinExistence type="predicted"/>
<protein>
    <submittedName>
        <fullName evidence="2">Uncharacterized protein</fullName>
    </submittedName>
</protein>
<dbReference type="AlphaFoldDB" id="A0A1I3QPT9"/>
<accession>A0A1I3QPT9</accession>
<evidence type="ECO:0000313" key="3">
    <source>
        <dbReference type="Proteomes" id="UP000182829"/>
    </source>
</evidence>
<evidence type="ECO:0000313" key="2">
    <source>
        <dbReference type="EMBL" id="SFJ35790.1"/>
    </source>
</evidence>
<keyword evidence="1" id="KW-0812">Transmembrane</keyword>
<keyword evidence="1" id="KW-1133">Transmembrane helix</keyword>
<organism evidence="2 3">
    <name type="scientific">Natronobacterium gregoryi</name>
    <dbReference type="NCBI Taxonomy" id="44930"/>
    <lineage>
        <taxon>Archaea</taxon>
        <taxon>Methanobacteriati</taxon>
        <taxon>Methanobacteriota</taxon>
        <taxon>Stenosarchaea group</taxon>
        <taxon>Halobacteria</taxon>
        <taxon>Halobacteriales</taxon>
        <taxon>Natrialbaceae</taxon>
        <taxon>Natronobacterium</taxon>
    </lineage>
</organism>
<dbReference type="Proteomes" id="UP000182829">
    <property type="component" value="Unassembled WGS sequence"/>
</dbReference>
<sequence length="95" mass="10847">MVIINVDNSGVGCYLNRHSVMRDTYGRFRMVFDIKFTFEVLFSLMGYLVHIAVFDNGSDQADLNKQLTSLFDPPTCCMKLDSTRDVPWCRPGVLC</sequence>
<dbReference type="EMBL" id="FORO01000024">
    <property type="protein sequence ID" value="SFJ35790.1"/>
    <property type="molecule type" value="Genomic_DNA"/>
</dbReference>